<accession>A0A1V9Z8E9</accession>
<keyword evidence="1" id="KW-0472">Membrane</keyword>
<dbReference type="OrthoDB" id="116299at2759"/>
<keyword evidence="3" id="KW-1185">Reference proteome</keyword>
<protein>
    <submittedName>
        <fullName evidence="2">Uncharacterized protein</fullName>
    </submittedName>
</protein>
<proteinExistence type="predicted"/>
<dbReference type="AlphaFoldDB" id="A0A1V9Z8E9"/>
<comment type="caution">
    <text evidence="2">The sequence shown here is derived from an EMBL/GenBank/DDBJ whole genome shotgun (WGS) entry which is preliminary data.</text>
</comment>
<evidence type="ECO:0000313" key="3">
    <source>
        <dbReference type="Proteomes" id="UP000243579"/>
    </source>
</evidence>
<dbReference type="Proteomes" id="UP000243579">
    <property type="component" value="Unassembled WGS sequence"/>
</dbReference>
<dbReference type="InterPro" id="IPR014807">
    <property type="entry name" value="Coa1"/>
</dbReference>
<evidence type="ECO:0000313" key="2">
    <source>
        <dbReference type="EMBL" id="OQR94285.1"/>
    </source>
</evidence>
<keyword evidence="1" id="KW-1133">Transmembrane helix</keyword>
<evidence type="ECO:0000256" key="1">
    <source>
        <dbReference type="SAM" id="Phobius"/>
    </source>
</evidence>
<keyword evidence="1" id="KW-0812">Transmembrane</keyword>
<feature type="transmembrane region" description="Helical" evidence="1">
    <location>
        <begin position="57"/>
        <end position="74"/>
    </location>
</feature>
<sequence>MLRKCTVAASSALRPTQSRWINTAKLARKNKRMANAAAKETPVVEKSAGMDPYVRDIGVYMISAATLLLGTAYYKNMTEDDSLETLVFLQAKHTAIRNKVVIDVTGLPTTIDMLPDPVPEGSTMGDATVEYTADAGELDDKGKYKIHRLDLIQRDGTVVSLLTPQPKAVLTEAEDAEVKEQRKDELKALVSKLAIPALMCFGVGCTAGYFILRILKNRPAYIIQACDASLRQPQLTSRVVKDFLGHPIKTNKNTYVGSITDTFAKFESVCKGPKGEGTMYVQAVRPNTPNAIWEFTHLSMGVKGRAKKINILDSVASGAVKK</sequence>
<dbReference type="EMBL" id="JNBR01000367">
    <property type="protein sequence ID" value="OQR94285.1"/>
    <property type="molecule type" value="Genomic_DNA"/>
</dbReference>
<dbReference type="Pfam" id="PF08695">
    <property type="entry name" value="Coa1"/>
    <property type="match status" value="1"/>
</dbReference>
<gene>
    <name evidence="2" type="ORF">ACHHYP_01532</name>
</gene>
<name>A0A1V9Z8E9_ACHHY</name>
<feature type="transmembrane region" description="Helical" evidence="1">
    <location>
        <begin position="189"/>
        <end position="212"/>
    </location>
</feature>
<organism evidence="2 3">
    <name type="scientific">Achlya hypogyna</name>
    <name type="common">Oomycete</name>
    <name type="synonym">Protoachlya hypogyna</name>
    <dbReference type="NCBI Taxonomy" id="1202772"/>
    <lineage>
        <taxon>Eukaryota</taxon>
        <taxon>Sar</taxon>
        <taxon>Stramenopiles</taxon>
        <taxon>Oomycota</taxon>
        <taxon>Saprolegniomycetes</taxon>
        <taxon>Saprolegniales</taxon>
        <taxon>Achlyaceae</taxon>
        <taxon>Achlya</taxon>
    </lineage>
</organism>
<reference evidence="2 3" key="1">
    <citation type="journal article" date="2014" name="Genome Biol. Evol.">
        <title>The secreted proteins of Achlya hypogyna and Thraustotheca clavata identify the ancestral oomycete secretome and reveal gene acquisitions by horizontal gene transfer.</title>
        <authorList>
            <person name="Misner I."/>
            <person name="Blouin N."/>
            <person name="Leonard G."/>
            <person name="Richards T.A."/>
            <person name="Lane C.E."/>
        </authorList>
    </citation>
    <scope>NUCLEOTIDE SEQUENCE [LARGE SCALE GENOMIC DNA]</scope>
    <source>
        <strain evidence="2 3">ATCC 48635</strain>
    </source>
</reference>